<feature type="transmembrane region" description="Helical" evidence="1">
    <location>
        <begin position="148"/>
        <end position="172"/>
    </location>
</feature>
<reference evidence="2" key="1">
    <citation type="submission" date="2019-06" db="EMBL/GenBank/DDBJ databases">
        <authorList>
            <person name="Zheng W."/>
        </authorList>
    </citation>
    <scope>NUCLEOTIDE SEQUENCE</scope>
    <source>
        <strain evidence="2">QDHG01</strain>
    </source>
</reference>
<evidence type="ECO:0000313" key="2">
    <source>
        <dbReference type="EMBL" id="TNV71263.1"/>
    </source>
</evidence>
<dbReference type="AlphaFoldDB" id="A0A8J8NAF5"/>
<dbReference type="Proteomes" id="UP000785679">
    <property type="component" value="Unassembled WGS sequence"/>
</dbReference>
<evidence type="ECO:0000313" key="3">
    <source>
        <dbReference type="Proteomes" id="UP000785679"/>
    </source>
</evidence>
<evidence type="ECO:0000256" key="1">
    <source>
        <dbReference type="SAM" id="Phobius"/>
    </source>
</evidence>
<organism evidence="2 3">
    <name type="scientific">Halteria grandinella</name>
    <dbReference type="NCBI Taxonomy" id="5974"/>
    <lineage>
        <taxon>Eukaryota</taxon>
        <taxon>Sar</taxon>
        <taxon>Alveolata</taxon>
        <taxon>Ciliophora</taxon>
        <taxon>Intramacronucleata</taxon>
        <taxon>Spirotrichea</taxon>
        <taxon>Stichotrichia</taxon>
        <taxon>Sporadotrichida</taxon>
        <taxon>Halteriidae</taxon>
        <taxon>Halteria</taxon>
    </lineage>
</organism>
<gene>
    <name evidence="2" type="ORF">FGO68_gene14169</name>
</gene>
<dbReference type="EMBL" id="RRYP01030123">
    <property type="protein sequence ID" value="TNV71263.1"/>
    <property type="molecule type" value="Genomic_DNA"/>
</dbReference>
<keyword evidence="1" id="KW-0812">Transmembrane</keyword>
<accession>A0A8J8NAF5</accession>
<keyword evidence="1" id="KW-0472">Membrane</keyword>
<keyword evidence="1" id="KW-1133">Transmembrane helix</keyword>
<name>A0A8J8NAF5_HALGN</name>
<proteinExistence type="predicted"/>
<feature type="transmembrane region" description="Helical" evidence="1">
    <location>
        <begin position="119"/>
        <end position="136"/>
    </location>
</feature>
<comment type="caution">
    <text evidence="2">The sequence shown here is derived from an EMBL/GenBank/DDBJ whole genome shotgun (WGS) entry which is preliminary data.</text>
</comment>
<keyword evidence="3" id="KW-1185">Reference proteome</keyword>
<sequence>MLQKARIFSYFTKAIVNMLILFVNLAYTTDLVLLLVQALLLKVELTALEFIDVLGSGCLRVEGANVKGRLAFIVEHDTLCLTRCSTCQLYLSLQQHRFLTLIPLLPLFLHYFLQPSPLSHSLLFCSSSSFSFFIFLSSSSFLKFSSACFCFCNLAACFLVIFGARALGFFLASASSSSWGRWVWGCEESEFSDRILWSLECSSGTGAEALGGQGWVFLMGVSFQGYQIVAFKALASAAFLCCSKICSSKRASLAEASSFSLCFANIICSLSSYCSNWQPRFLCPPYVFLNSFSASMACFYASRHTSYLLFEHMLATSFSSSYCPAYCPLPTPLRSCSLSCAC</sequence>
<protein>
    <submittedName>
        <fullName evidence="2">Uncharacterized protein</fullName>
    </submittedName>
</protein>